<organism evidence="1 2">
    <name type="scientific">Sphingobacterium faecale</name>
    <dbReference type="NCBI Taxonomy" id="2803775"/>
    <lineage>
        <taxon>Bacteria</taxon>
        <taxon>Pseudomonadati</taxon>
        <taxon>Bacteroidota</taxon>
        <taxon>Sphingobacteriia</taxon>
        <taxon>Sphingobacteriales</taxon>
        <taxon>Sphingobacteriaceae</taxon>
        <taxon>Sphingobacterium</taxon>
    </lineage>
</organism>
<protein>
    <submittedName>
        <fullName evidence="1">Uncharacterized protein</fullName>
    </submittedName>
</protein>
<dbReference type="Proteomes" id="UP000625283">
    <property type="component" value="Unassembled WGS sequence"/>
</dbReference>
<dbReference type="EMBL" id="JAERTY010000002">
    <property type="protein sequence ID" value="MBL1407845.1"/>
    <property type="molecule type" value="Genomic_DNA"/>
</dbReference>
<evidence type="ECO:0000313" key="1">
    <source>
        <dbReference type="EMBL" id="MBL1407845.1"/>
    </source>
</evidence>
<comment type="caution">
    <text evidence="1">The sequence shown here is derived from an EMBL/GenBank/DDBJ whole genome shotgun (WGS) entry which is preliminary data.</text>
</comment>
<dbReference type="RefSeq" id="WP_202101652.1">
    <property type="nucleotide sequence ID" value="NZ_JAERTY010000002.1"/>
</dbReference>
<keyword evidence="2" id="KW-1185">Reference proteome</keyword>
<accession>A0ABS1R0K7</accession>
<sequence>MKRFYITFFSAIVLGVGFSACSKDNEGEEQSENASLTMKVDGEIWATTINNLFTEEHEYEGTEYYLVLVGGQRITPSGGEDDVSSISMHIAIPKSRLNSPKGTYPLLKDAEANIGQATASYIVSSEIGQTWYASYDPANPTQAVGTVEITGFEVGEQRVVGYPTGKQGYTKLSGTFKMNVYPIEENRGSVAKITEGKFNLKSGLGFDFK</sequence>
<gene>
    <name evidence="1" type="ORF">JKG61_03690</name>
</gene>
<proteinExistence type="predicted"/>
<reference evidence="1 2" key="1">
    <citation type="submission" date="2021-01" db="EMBL/GenBank/DDBJ databases">
        <title>C459-1 draft genome sequence.</title>
        <authorList>
            <person name="Zhang X.-F."/>
        </authorList>
    </citation>
    <scope>NUCLEOTIDE SEQUENCE [LARGE SCALE GENOMIC DNA]</scope>
    <source>
        <strain evidence="2">C459-1</strain>
    </source>
</reference>
<evidence type="ECO:0000313" key="2">
    <source>
        <dbReference type="Proteomes" id="UP000625283"/>
    </source>
</evidence>
<dbReference type="PROSITE" id="PS51257">
    <property type="entry name" value="PROKAR_LIPOPROTEIN"/>
    <property type="match status" value="1"/>
</dbReference>
<name>A0ABS1R0K7_9SPHI</name>